<proteinExistence type="predicted"/>
<keyword evidence="3" id="KW-1185">Reference proteome</keyword>
<reference evidence="2 3" key="1">
    <citation type="journal article" date="2022" name="Front. Cell. Infect. Microbiol.">
        <title>The Genomes of Two Strains of Taenia crassiceps the Animal Model for the Study of Human Cysticercosis.</title>
        <authorList>
            <person name="Bobes R.J."/>
            <person name="Estrada K."/>
            <person name="Rios-Valencia D.G."/>
            <person name="Calderon-Gallegos A."/>
            <person name="de la Torre P."/>
            <person name="Carrero J.C."/>
            <person name="Sanchez-Flores A."/>
            <person name="Laclette J.P."/>
        </authorList>
    </citation>
    <scope>NUCLEOTIDE SEQUENCE [LARGE SCALE GENOMIC DNA]</scope>
    <source>
        <strain evidence="2">WFUcys</strain>
    </source>
</reference>
<keyword evidence="1" id="KW-0472">Membrane</keyword>
<dbReference type="Proteomes" id="UP001651158">
    <property type="component" value="Unassembled WGS sequence"/>
</dbReference>
<comment type="caution">
    <text evidence="2">The sequence shown here is derived from an EMBL/GenBank/DDBJ whole genome shotgun (WGS) entry which is preliminary data.</text>
</comment>
<name>A0ABR4QGJ0_9CEST</name>
<organism evidence="2 3">
    <name type="scientific">Taenia crassiceps</name>
    <dbReference type="NCBI Taxonomy" id="6207"/>
    <lineage>
        <taxon>Eukaryota</taxon>
        <taxon>Metazoa</taxon>
        <taxon>Spiralia</taxon>
        <taxon>Lophotrochozoa</taxon>
        <taxon>Platyhelminthes</taxon>
        <taxon>Cestoda</taxon>
        <taxon>Eucestoda</taxon>
        <taxon>Cyclophyllidea</taxon>
        <taxon>Taeniidae</taxon>
        <taxon>Taenia</taxon>
    </lineage>
</organism>
<sequence>MTPQLLLSKHITFLSLTHQPLLPISQTHTFFLTSHPYSTASNALIPSAIAVWPPVPRSQSMLPHSTSFLPPSNIRTHVVCNPHTGCTRIPTLHHLLSSPLPSFPLLSLLATTANQVAIIAHFKRHHHILTPQSQPIPIHHSLHLSPHHHPTLTNTPTTITPPIFIVIPMSTVAVVVAVAVTVVVAVAMAVVMRRRMTTIIDKHKIHSHELSLVKIFHLLTTPAVTPSCSLATDA</sequence>
<keyword evidence="1" id="KW-1133">Transmembrane helix</keyword>
<feature type="transmembrane region" description="Helical" evidence="1">
    <location>
        <begin position="163"/>
        <end position="192"/>
    </location>
</feature>
<evidence type="ECO:0000256" key="1">
    <source>
        <dbReference type="SAM" id="Phobius"/>
    </source>
</evidence>
<evidence type="ECO:0000313" key="2">
    <source>
        <dbReference type="EMBL" id="KAL5108673.1"/>
    </source>
</evidence>
<keyword evidence="1" id="KW-0812">Transmembrane</keyword>
<accession>A0ABR4QGJ0</accession>
<dbReference type="EMBL" id="JAKROA010000003">
    <property type="protein sequence ID" value="KAL5108673.1"/>
    <property type="molecule type" value="Genomic_DNA"/>
</dbReference>
<protein>
    <submittedName>
        <fullName evidence="2">Uncharacterized protein</fullName>
    </submittedName>
</protein>
<gene>
    <name evidence="2" type="ORF">TcWFU_003060</name>
</gene>
<evidence type="ECO:0000313" key="3">
    <source>
        <dbReference type="Proteomes" id="UP001651158"/>
    </source>
</evidence>